<dbReference type="Pfam" id="PF13966">
    <property type="entry name" value="zf-RVT"/>
    <property type="match status" value="1"/>
</dbReference>
<dbReference type="EMBL" id="KN668144">
    <property type="protein sequence ID" value="KHN05755.1"/>
    <property type="molecule type" value="Genomic_DNA"/>
</dbReference>
<dbReference type="Proteomes" id="UP000053555">
    <property type="component" value="Unassembled WGS sequence"/>
</dbReference>
<accession>A0A0B2P8V5</accession>
<name>A0A0B2P8V5_GLYSO</name>
<sequence>LWRLKIPPKAKVFTWRLIKDRLPTKMNLRGRQVEIVDPLCLFCNNLDEDAAHLFFNCSKVLPLWWQTLSWVKSVGAFPKELKDHFMHHRSKATRTKDMRWSCWWIALRRTIWHHRNKLVFDNQAFNASKLMDDALFLLWSWLKVMEKDFDTHFNQWSSNL</sequence>
<protein>
    <recommendedName>
        <fullName evidence="1">Reverse transcriptase zinc-binding domain-containing protein</fullName>
    </recommendedName>
</protein>
<proteinExistence type="predicted"/>
<dbReference type="AlphaFoldDB" id="A0A0B2P8V5"/>
<feature type="non-terminal residue" evidence="2">
    <location>
        <position position="1"/>
    </location>
</feature>
<reference evidence="2" key="1">
    <citation type="submission" date="2014-07" db="EMBL/GenBank/DDBJ databases">
        <title>Identification of a novel salt tolerance gene in wild soybean by whole-genome sequencing.</title>
        <authorList>
            <person name="Lam H.-M."/>
            <person name="Qi X."/>
            <person name="Li M.-W."/>
            <person name="Liu X."/>
            <person name="Xie M."/>
            <person name="Ni M."/>
            <person name="Xu X."/>
        </authorList>
    </citation>
    <scope>NUCLEOTIDE SEQUENCE [LARGE SCALE GENOMIC DNA]</scope>
    <source>
        <tissue evidence="2">Root</tissue>
    </source>
</reference>
<feature type="non-terminal residue" evidence="2">
    <location>
        <position position="160"/>
    </location>
</feature>
<feature type="domain" description="Reverse transcriptase zinc-binding" evidence="1">
    <location>
        <begin position="1"/>
        <end position="64"/>
    </location>
</feature>
<dbReference type="InterPro" id="IPR026960">
    <property type="entry name" value="RVT-Znf"/>
</dbReference>
<evidence type="ECO:0000313" key="2">
    <source>
        <dbReference type="EMBL" id="KHN05755.1"/>
    </source>
</evidence>
<gene>
    <name evidence="2" type="ORF">glysoja_040996</name>
</gene>
<organism evidence="2">
    <name type="scientific">Glycine soja</name>
    <name type="common">Wild soybean</name>
    <dbReference type="NCBI Taxonomy" id="3848"/>
    <lineage>
        <taxon>Eukaryota</taxon>
        <taxon>Viridiplantae</taxon>
        <taxon>Streptophyta</taxon>
        <taxon>Embryophyta</taxon>
        <taxon>Tracheophyta</taxon>
        <taxon>Spermatophyta</taxon>
        <taxon>Magnoliopsida</taxon>
        <taxon>eudicotyledons</taxon>
        <taxon>Gunneridae</taxon>
        <taxon>Pentapetalae</taxon>
        <taxon>rosids</taxon>
        <taxon>fabids</taxon>
        <taxon>Fabales</taxon>
        <taxon>Fabaceae</taxon>
        <taxon>Papilionoideae</taxon>
        <taxon>50 kb inversion clade</taxon>
        <taxon>NPAAA clade</taxon>
        <taxon>indigoferoid/millettioid clade</taxon>
        <taxon>Phaseoleae</taxon>
        <taxon>Glycine</taxon>
        <taxon>Glycine subgen. Soja</taxon>
    </lineage>
</organism>
<evidence type="ECO:0000259" key="1">
    <source>
        <dbReference type="Pfam" id="PF13966"/>
    </source>
</evidence>